<accession>A0A6M4INC9</accession>
<comment type="subunit">
    <text evidence="8">Homodimer. Interacts with FtsZ.</text>
</comment>
<dbReference type="RefSeq" id="WP_171224343.1">
    <property type="nucleotide sequence ID" value="NZ_CP053085.1"/>
</dbReference>
<keyword evidence="5" id="KW-0717">Septation</keyword>
<proteinExistence type="predicted"/>
<dbReference type="GO" id="GO:0000917">
    <property type="term" value="P:division septum assembly"/>
    <property type="evidence" value="ECO:0007669"/>
    <property type="project" value="UniProtKB-KW"/>
</dbReference>
<evidence type="ECO:0000313" key="10">
    <source>
        <dbReference type="EMBL" id="QJR34916.1"/>
    </source>
</evidence>
<dbReference type="GO" id="GO:0032153">
    <property type="term" value="C:cell division site"/>
    <property type="evidence" value="ECO:0007669"/>
    <property type="project" value="TreeGrafter"/>
</dbReference>
<dbReference type="PANTHER" id="PTHR34981">
    <property type="entry name" value="CELL DIVISION PROTEIN ZAPA"/>
    <property type="match status" value="1"/>
</dbReference>
<evidence type="ECO:0000256" key="1">
    <source>
        <dbReference type="ARBA" id="ARBA00004496"/>
    </source>
</evidence>
<evidence type="ECO:0000256" key="8">
    <source>
        <dbReference type="ARBA" id="ARBA00026068"/>
    </source>
</evidence>
<dbReference type="Proteomes" id="UP000500938">
    <property type="component" value="Chromosome"/>
</dbReference>
<dbReference type="SUPFAM" id="SSF102829">
    <property type="entry name" value="Cell division protein ZapA-like"/>
    <property type="match status" value="1"/>
</dbReference>
<gene>
    <name evidence="10" type="ORF">HKW67_04990</name>
</gene>
<name>A0A6M4INC9_9BACT</name>
<sequence length="103" mass="11262">MIDSKLVVKVRIVGEEYTLRTEASPEHTKAVAEHVDRTIRAIMGGGSTMETQKAAILAALQITDELFRERAAVELLSTDIRQLAADIRPLLPPAKRGEDGNPV</sequence>
<dbReference type="GO" id="GO:0030428">
    <property type="term" value="C:cell septum"/>
    <property type="evidence" value="ECO:0007669"/>
    <property type="project" value="TreeGrafter"/>
</dbReference>
<keyword evidence="11" id="KW-1185">Reference proteome</keyword>
<keyword evidence="4 10" id="KW-0132">Cell division</keyword>
<evidence type="ECO:0000256" key="7">
    <source>
        <dbReference type="ARBA" id="ARBA00024910"/>
    </source>
</evidence>
<evidence type="ECO:0000313" key="11">
    <source>
        <dbReference type="Proteomes" id="UP000500938"/>
    </source>
</evidence>
<evidence type="ECO:0000256" key="6">
    <source>
        <dbReference type="ARBA" id="ARBA00023306"/>
    </source>
</evidence>
<organism evidence="10 11">
    <name type="scientific">Gemmatimonas groenlandica</name>
    <dbReference type="NCBI Taxonomy" id="2732249"/>
    <lineage>
        <taxon>Bacteria</taxon>
        <taxon>Pseudomonadati</taxon>
        <taxon>Gemmatimonadota</taxon>
        <taxon>Gemmatimonadia</taxon>
        <taxon>Gemmatimonadales</taxon>
        <taxon>Gemmatimonadaceae</taxon>
        <taxon>Gemmatimonas</taxon>
    </lineage>
</organism>
<dbReference type="AlphaFoldDB" id="A0A6M4INC9"/>
<comment type="function">
    <text evidence="7">Activator of cell division through the inhibition of FtsZ GTPase activity, therefore promoting FtsZ assembly into bundles of protofilaments necessary for the formation of the division Z ring. It is recruited early at mid-cell but it is not essential for cell division.</text>
</comment>
<evidence type="ECO:0000256" key="2">
    <source>
        <dbReference type="ARBA" id="ARBA00015195"/>
    </source>
</evidence>
<reference evidence="10 11" key="1">
    <citation type="submission" date="2020-05" db="EMBL/GenBank/DDBJ databases">
        <title>Complete genome sequence of Gemmatimonas greenlandica TET16.</title>
        <authorList>
            <person name="Zeng Y."/>
        </authorList>
    </citation>
    <scope>NUCLEOTIDE SEQUENCE [LARGE SCALE GENOMIC DNA]</scope>
    <source>
        <strain evidence="10 11">TET16</strain>
    </source>
</reference>
<dbReference type="Pfam" id="PF05164">
    <property type="entry name" value="ZapA"/>
    <property type="match status" value="1"/>
</dbReference>
<dbReference type="KEGG" id="ggr:HKW67_04990"/>
<evidence type="ECO:0000256" key="4">
    <source>
        <dbReference type="ARBA" id="ARBA00022618"/>
    </source>
</evidence>
<dbReference type="InterPro" id="IPR036192">
    <property type="entry name" value="Cell_div_ZapA-like_sf"/>
</dbReference>
<dbReference type="PANTHER" id="PTHR34981:SF1">
    <property type="entry name" value="CELL DIVISION PROTEIN ZAPA"/>
    <property type="match status" value="1"/>
</dbReference>
<evidence type="ECO:0000256" key="9">
    <source>
        <dbReference type="ARBA" id="ARBA00033158"/>
    </source>
</evidence>
<keyword evidence="3" id="KW-0963">Cytoplasm</keyword>
<evidence type="ECO:0000256" key="5">
    <source>
        <dbReference type="ARBA" id="ARBA00023210"/>
    </source>
</evidence>
<protein>
    <recommendedName>
        <fullName evidence="2">Cell division protein ZapA</fullName>
    </recommendedName>
    <alternativeName>
        <fullName evidence="9">Z ring-associated protein ZapA</fullName>
    </alternativeName>
</protein>
<dbReference type="InterPro" id="IPR007838">
    <property type="entry name" value="Cell_div_ZapA-like"/>
</dbReference>
<dbReference type="InterPro" id="IPR053712">
    <property type="entry name" value="Bac_CellDiv_Activator"/>
</dbReference>
<dbReference type="GO" id="GO:0000921">
    <property type="term" value="P:septin ring assembly"/>
    <property type="evidence" value="ECO:0007669"/>
    <property type="project" value="TreeGrafter"/>
</dbReference>
<dbReference type="GO" id="GO:0005829">
    <property type="term" value="C:cytosol"/>
    <property type="evidence" value="ECO:0007669"/>
    <property type="project" value="TreeGrafter"/>
</dbReference>
<keyword evidence="6" id="KW-0131">Cell cycle</keyword>
<dbReference type="EMBL" id="CP053085">
    <property type="protein sequence ID" value="QJR34916.1"/>
    <property type="molecule type" value="Genomic_DNA"/>
</dbReference>
<dbReference type="GO" id="GO:0043093">
    <property type="term" value="P:FtsZ-dependent cytokinesis"/>
    <property type="evidence" value="ECO:0007669"/>
    <property type="project" value="TreeGrafter"/>
</dbReference>
<comment type="subcellular location">
    <subcellularLocation>
        <location evidence="1">Cytoplasm</location>
    </subcellularLocation>
</comment>
<dbReference type="Gene3D" id="6.10.250.790">
    <property type="match status" value="1"/>
</dbReference>
<evidence type="ECO:0000256" key="3">
    <source>
        <dbReference type="ARBA" id="ARBA00022490"/>
    </source>
</evidence>